<dbReference type="InterPro" id="IPR012340">
    <property type="entry name" value="NA-bd_OB-fold"/>
</dbReference>
<dbReference type="EMBL" id="MT032182">
    <property type="protein sequence ID" value="QOS04630.1"/>
    <property type="molecule type" value="Genomic_DNA"/>
</dbReference>
<geneLocation type="chloroplast" evidence="3"/>
<evidence type="ECO:0000313" key="3">
    <source>
        <dbReference type="EMBL" id="QOS04630.1"/>
    </source>
</evidence>
<dbReference type="SUPFAM" id="SSF50249">
    <property type="entry name" value="Nucleic acid-binding proteins"/>
    <property type="match status" value="1"/>
</dbReference>
<gene>
    <name evidence="3" type="primary">ycf41</name>
</gene>
<dbReference type="InterPro" id="IPR000424">
    <property type="entry name" value="Primosome_PriB/ssb"/>
</dbReference>
<reference evidence="3" key="2">
    <citation type="submission" date="2021-04" db="EMBL/GenBank/DDBJ databases">
        <title>Sarcopeltis skottsbergii and Sarcopeltis antarctica (Gigartinaceae, Rhodophyta), a new genus and new species from Antarctica.</title>
        <authorList>
            <person name="Leister G."/>
            <person name="Gabrielson P."/>
            <person name="Hommersand M."/>
        </authorList>
    </citation>
    <scope>NUCLEOTIDE SEQUENCE</scope>
</reference>
<dbReference type="AlphaFoldDB" id="A0A7M1VK02"/>
<name>A0A7M1VK02_SARSK</name>
<organism evidence="3">
    <name type="scientific">Sarcopeltis skottsbergii</name>
    <name type="common">Red alga</name>
    <name type="synonym">Gigartina skottsbergii</name>
    <dbReference type="NCBI Taxonomy" id="2765380"/>
    <lineage>
        <taxon>Eukaryota</taxon>
        <taxon>Rhodophyta</taxon>
        <taxon>Florideophyceae</taxon>
        <taxon>Rhodymeniophycidae</taxon>
        <taxon>Gigartinales</taxon>
        <taxon>Gigartinaceae</taxon>
        <taxon>Sarcopeltis</taxon>
    </lineage>
</organism>
<proteinExistence type="predicted"/>
<keyword evidence="1 2" id="KW-0238">DNA-binding</keyword>
<dbReference type="GO" id="GO:0003697">
    <property type="term" value="F:single-stranded DNA binding"/>
    <property type="evidence" value="ECO:0007669"/>
    <property type="project" value="InterPro"/>
</dbReference>
<sequence>MNIFICTGRIIKHPKLLRYKHKRLINTVICVPNNKKKATFYLINTSGRGKVGNEIYDIYRKGDFVMIEGLISIKSHKINMNNKYIKHIKYINIKINRIHPASLIF</sequence>
<accession>A0A7M1VK02</accession>
<evidence type="ECO:0000256" key="2">
    <source>
        <dbReference type="PROSITE-ProRule" id="PRU00252"/>
    </source>
</evidence>
<evidence type="ECO:0000256" key="1">
    <source>
        <dbReference type="ARBA" id="ARBA00023125"/>
    </source>
</evidence>
<keyword evidence="3" id="KW-0934">Plastid</keyword>
<dbReference type="Gene3D" id="2.40.50.140">
    <property type="entry name" value="Nucleic acid-binding proteins"/>
    <property type="match status" value="1"/>
</dbReference>
<dbReference type="PROSITE" id="PS50935">
    <property type="entry name" value="SSB"/>
    <property type="match status" value="1"/>
</dbReference>
<protein>
    <submittedName>
        <fullName evidence="3">Putative single-stranded DNA binding protein</fullName>
    </submittedName>
</protein>
<keyword evidence="3" id="KW-0150">Chloroplast</keyword>
<reference evidence="3" key="1">
    <citation type="submission" date="2020-02" db="EMBL/GenBank/DDBJ databases">
        <authorList>
            <person name="Hughey J.R."/>
        </authorList>
    </citation>
    <scope>NUCLEOTIDE SEQUENCE</scope>
</reference>